<keyword evidence="4" id="KW-1185">Reference proteome</keyword>
<feature type="region of interest" description="Disordered" evidence="1">
    <location>
        <begin position="730"/>
        <end position="818"/>
    </location>
</feature>
<dbReference type="InterPro" id="IPR027417">
    <property type="entry name" value="P-loop_NTPase"/>
</dbReference>
<dbReference type="EMBL" id="KN847483">
    <property type="protein sequence ID" value="KIX00077.1"/>
    <property type="molecule type" value="Genomic_DNA"/>
</dbReference>
<dbReference type="GeneID" id="25298285"/>
<dbReference type="Gene3D" id="3.40.50.300">
    <property type="entry name" value="P-loop containing nucleotide triphosphate hydrolases"/>
    <property type="match status" value="1"/>
</dbReference>
<dbReference type="Pfam" id="PF05729">
    <property type="entry name" value="NACHT"/>
    <property type="match status" value="1"/>
</dbReference>
<name>A0A0D2FDB4_9EURO</name>
<evidence type="ECO:0000313" key="4">
    <source>
        <dbReference type="Proteomes" id="UP000053617"/>
    </source>
</evidence>
<proteinExistence type="predicted"/>
<evidence type="ECO:0000313" key="3">
    <source>
        <dbReference type="EMBL" id="KIX00077.1"/>
    </source>
</evidence>
<feature type="compositionally biased region" description="Basic and acidic residues" evidence="1">
    <location>
        <begin position="730"/>
        <end position="750"/>
    </location>
</feature>
<dbReference type="RefSeq" id="XP_013267213.1">
    <property type="nucleotide sequence ID" value="XM_013411759.1"/>
</dbReference>
<dbReference type="OrthoDB" id="3171351at2759"/>
<reference evidence="3 4" key="1">
    <citation type="submission" date="2015-01" db="EMBL/GenBank/DDBJ databases">
        <title>The Genome Sequence of Rhinocladiella mackenzie CBS 650.93.</title>
        <authorList>
            <consortium name="The Broad Institute Genomics Platform"/>
            <person name="Cuomo C."/>
            <person name="de Hoog S."/>
            <person name="Gorbushina A."/>
            <person name="Stielow B."/>
            <person name="Teixiera M."/>
            <person name="Abouelleil A."/>
            <person name="Chapman S.B."/>
            <person name="Priest M."/>
            <person name="Young S.K."/>
            <person name="Wortman J."/>
            <person name="Nusbaum C."/>
            <person name="Birren B."/>
        </authorList>
    </citation>
    <scope>NUCLEOTIDE SEQUENCE [LARGE SCALE GENOMIC DNA]</scope>
    <source>
        <strain evidence="3 4">CBS 650.93</strain>
    </source>
</reference>
<feature type="domain" description="NACHT" evidence="2">
    <location>
        <begin position="261"/>
        <end position="418"/>
    </location>
</feature>
<feature type="compositionally biased region" description="Basic residues" evidence="1">
    <location>
        <begin position="103"/>
        <end position="113"/>
    </location>
</feature>
<organism evidence="3 4">
    <name type="scientific">Rhinocladiella mackenziei CBS 650.93</name>
    <dbReference type="NCBI Taxonomy" id="1442369"/>
    <lineage>
        <taxon>Eukaryota</taxon>
        <taxon>Fungi</taxon>
        <taxon>Dikarya</taxon>
        <taxon>Ascomycota</taxon>
        <taxon>Pezizomycotina</taxon>
        <taxon>Eurotiomycetes</taxon>
        <taxon>Chaetothyriomycetidae</taxon>
        <taxon>Chaetothyriales</taxon>
        <taxon>Herpotrichiellaceae</taxon>
        <taxon>Rhinocladiella</taxon>
    </lineage>
</organism>
<dbReference type="VEuPathDB" id="FungiDB:Z518_10214"/>
<feature type="compositionally biased region" description="Polar residues" evidence="1">
    <location>
        <begin position="91"/>
        <end position="102"/>
    </location>
</feature>
<dbReference type="SUPFAM" id="SSF52540">
    <property type="entry name" value="P-loop containing nucleoside triphosphate hydrolases"/>
    <property type="match status" value="1"/>
</dbReference>
<protein>
    <recommendedName>
        <fullName evidence="2">NACHT domain-containing protein</fullName>
    </recommendedName>
</protein>
<dbReference type="HOGENOM" id="CLU_024757_0_0_1"/>
<dbReference type="InterPro" id="IPR007111">
    <property type="entry name" value="NACHT_NTPase"/>
</dbReference>
<gene>
    <name evidence="3" type="ORF">Z518_10214</name>
</gene>
<dbReference type="STRING" id="1442369.A0A0D2FDB4"/>
<evidence type="ECO:0000259" key="2">
    <source>
        <dbReference type="Pfam" id="PF05729"/>
    </source>
</evidence>
<evidence type="ECO:0000256" key="1">
    <source>
        <dbReference type="SAM" id="MobiDB-lite"/>
    </source>
</evidence>
<accession>A0A0D2FDB4</accession>
<sequence>MSASSQKAEQGSKKFPTIQEMESWNDEQLLEWIQQIQPNIFRYNEDMVTFKAAKITGYVFSKYAEDLDFFKEIHLPLGVYKALAALASEFSKQNDQSDQTAGQKRKGDNKKRRKDDETVTQESPTSKSPKRIRLERGQKQHHDNNDGDNDQRQNINLLPEEIKDIRNRRQAIKKIITGLDTKYSHENSASPDSEFALPGAVALLSDPQHEHRLPFPMTILKTPARFAITQEGVWQYVGREIFPELLRQLKTAREASPYSNLWVYGTRGYGKSHLLAALVCYLSALENRVIYIPDCRICLEDPLLYFQAALLFAFTDKAAQDEIVTLDTKEKIRIFLGRQRNVIFVIDQMNALCEKEGEPQHTRSAKGDLSDWINRLIARHTAVLSSSANNQDYLRGQILENSNFTMLVYGGLTETEMKCWWDRHSDLGLEDKAKENFEDLTGRIPLLLNECVARGKINLSPLQKVADKAVIFAEGVKLKTLNEGNDVRWTRYCEFVNACFLGLRVQTVIFQTPDLVDYRFFFGREERHEDELDDGSEDEVNGRCTYVTGGCSCGVFLDAMSTFYNNPSTLGFFMKYAVLYYLKKNGLPTLASLDQSMKVITFTTAIPIIRDDIIGTPVVYHPSDWNYQTLDGIIVLIEEVPKGRKKKMTFCAYQVTLHRKNHEDSHEAFFKKYGQWVKKLRDYDITTMFIWFSADESSHIDHRGSPRHREYVVNFGDLDQNLWVKYKEAQNKADEEKRDKKAEKTSREKAEQEEEEEMRTAQEAKRTEQAKKREEQAKKRAEQKARKEAEKEAKAQKQATGGTTGPPGRRYGKGRGRA</sequence>
<dbReference type="Proteomes" id="UP000053617">
    <property type="component" value="Unassembled WGS sequence"/>
</dbReference>
<feature type="compositionally biased region" description="Low complexity" evidence="1">
    <location>
        <begin position="796"/>
        <end position="809"/>
    </location>
</feature>
<feature type="compositionally biased region" description="Basic and acidic residues" evidence="1">
    <location>
        <begin position="758"/>
        <end position="795"/>
    </location>
</feature>
<feature type="compositionally biased region" description="Basic and acidic residues" evidence="1">
    <location>
        <begin position="132"/>
        <end position="151"/>
    </location>
</feature>
<feature type="region of interest" description="Disordered" evidence="1">
    <location>
        <begin position="91"/>
        <end position="154"/>
    </location>
</feature>
<dbReference type="AlphaFoldDB" id="A0A0D2FDB4"/>